<dbReference type="InterPro" id="IPR026333">
    <property type="entry name" value="ATP_dep_DNA_lig_pp_1105_fam"/>
</dbReference>
<dbReference type="Gene3D" id="1.10.3260.10">
    <property type="entry name" value="DNA ligase, ATP-dependent, N-terminal domain"/>
    <property type="match status" value="1"/>
</dbReference>
<evidence type="ECO:0000256" key="11">
    <source>
        <dbReference type="ARBA" id="ARBA00023204"/>
    </source>
</evidence>
<dbReference type="CDD" id="cd07972">
    <property type="entry name" value="OBF_DNA_ligase_Arch_LigB"/>
    <property type="match status" value="1"/>
</dbReference>
<evidence type="ECO:0000256" key="10">
    <source>
        <dbReference type="ARBA" id="ARBA00023172"/>
    </source>
</evidence>
<evidence type="ECO:0000256" key="6">
    <source>
        <dbReference type="ARBA" id="ARBA00022741"/>
    </source>
</evidence>
<dbReference type="InterPro" id="IPR012340">
    <property type="entry name" value="NA-bd_OB-fold"/>
</dbReference>
<dbReference type="InterPro" id="IPR012308">
    <property type="entry name" value="DNA_ligase_ATP-dep_N"/>
</dbReference>
<evidence type="ECO:0000313" key="15">
    <source>
        <dbReference type="EMBL" id="AMQ56658.1"/>
    </source>
</evidence>
<keyword evidence="11" id="KW-0234">DNA repair</keyword>
<proteinExistence type="predicted"/>
<evidence type="ECO:0000256" key="4">
    <source>
        <dbReference type="ARBA" id="ARBA00022705"/>
    </source>
</evidence>
<dbReference type="Pfam" id="PF01068">
    <property type="entry name" value="DNA_ligase_A_M"/>
    <property type="match status" value="1"/>
</dbReference>
<dbReference type="GO" id="GO:0046872">
    <property type="term" value="F:metal ion binding"/>
    <property type="evidence" value="ECO:0007669"/>
    <property type="project" value="UniProtKB-KW"/>
</dbReference>
<keyword evidence="8" id="KW-0067">ATP-binding</keyword>
<dbReference type="PANTHER" id="PTHR45674">
    <property type="entry name" value="DNA LIGASE 1/3 FAMILY MEMBER"/>
    <property type="match status" value="1"/>
</dbReference>
<dbReference type="EMBL" id="CP012836">
    <property type="protein sequence ID" value="AMQ56658.1"/>
    <property type="molecule type" value="Genomic_DNA"/>
</dbReference>
<dbReference type="GO" id="GO:0005524">
    <property type="term" value="F:ATP binding"/>
    <property type="evidence" value="ECO:0007669"/>
    <property type="project" value="UniProtKB-KW"/>
</dbReference>
<evidence type="ECO:0000313" key="16">
    <source>
        <dbReference type="Proteomes" id="UP000073816"/>
    </source>
</evidence>
<dbReference type="GO" id="GO:0006310">
    <property type="term" value="P:DNA recombination"/>
    <property type="evidence" value="ECO:0007669"/>
    <property type="project" value="UniProtKB-KW"/>
</dbReference>
<dbReference type="OrthoDB" id="9767858at2"/>
<dbReference type="Pfam" id="PF04679">
    <property type="entry name" value="DNA_ligase_A_C"/>
    <property type="match status" value="1"/>
</dbReference>
<evidence type="ECO:0000259" key="14">
    <source>
        <dbReference type="PROSITE" id="PS50160"/>
    </source>
</evidence>
<dbReference type="AlphaFoldDB" id="A0A142ENF3"/>
<dbReference type="GO" id="GO:0003910">
    <property type="term" value="F:DNA ligase (ATP) activity"/>
    <property type="evidence" value="ECO:0007669"/>
    <property type="project" value="UniProtKB-EC"/>
</dbReference>
<feature type="domain" description="ATP-dependent DNA ligase family profile" evidence="14">
    <location>
        <begin position="303"/>
        <end position="433"/>
    </location>
</feature>
<dbReference type="Pfam" id="PF04675">
    <property type="entry name" value="DNA_ligase_A_N"/>
    <property type="match status" value="1"/>
</dbReference>
<dbReference type="InterPro" id="IPR012310">
    <property type="entry name" value="DNA_ligase_ATP-dep_cent"/>
</dbReference>
<dbReference type="InterPro" id="IPR050191">
    <property type="entry name" value="ATP-dep_DNA_ligase"/>
</dbReference>
<keyword evidence="3" id="KW-0132">Cell division</keyword>
<dbReference type="Gene3D" id="2.40.50.140">
    <property type="entry name" value="Nucleic acid-binding proteins"/>
    <property type="match status" value="1"/>
</dbReference>
<comment type="catalytic activity">
    <reaction evidence="13">
        <text>ATP + (deoxyribonucleotide)n-3'-hydroxyl + 5'-phospho-(deoxyribonucleotide)m = (deoxyribonucleotide)n+m + AMP + diphosphate.</text>
        <dbReference type="EC" id="6.5.1.1"/>
    </reaction>
</comment>
<dbReference type="PROSITE" id="PS00697">
    <property type="entry name" value="DNA_LIGASE_A1"/>
    <property type="match status" value="1"/>
</dbReference>
<evidence type="ECO:0000256" key="7">
    <source>
        <dbReference type="ARBA" id="ARBA00022763"/>
    </source>
</evidence>
<dbReference type="SUPFAM" id="SSF117018">
    <property type="entry name" value="ATP-dependent DNA ligase DNA-binding domain"/>
    <property type="match status" value="1"/>
</dbReference>
<name>A0A142ENF3_9BACT</name>
<dbReference type="STRING" id="1727163.AO498_09515"/>
<dbReference type="RefSeq" id="WP_067546558.1">
    <property type="nucleotide sequence ID" value="NZ_CP012836.1"/>
</dbReference>
<dbReference type="GO" id="GO:0003677">
    <property type="term" value="F:DNA binding"/>
    <property type="evidence" value="ECO:0007669"/>
    <property type="project" value="InterPro"/>
</dbReference>
<reference evidence="16" key="1">
    <citation type="submission" date="2015-09" db="EMBL/GenBank/DDBJ databases">
        <title>Complete sequence of Algoriphagus sp. M8-2.</title>
        <authorList>
            <person name="Shintani M."/>
        </authorList>
    </citation>
    <scope>NUCLEOTIDE SEQUENCE [LARGE SCALE GENOMIC DNA]</scope>
    <source>
        <strain evidence="16">M8-2</strain>
    </source>
</reference>
<dbReference type="GO" id="GO:0006281">
    <property type="term" value="P:DNA repair"/>
    <property type="evidence" value="ECO:0007669"/>
    <property type="project" value="UniProtKB-KW"/>
</dbReference>
<evidence type="ECO:0000256" key="9">
    <source>
        <dbReference type="ARBA" id="ARBA00022842"/>
    </source>
</evidence>
<dbReference type="PROSITE" id="PS50160">
    <property type="entry name" value="DNA_LIGASE_A3"/>
    <property type="match status" value="1"/>
</dbReference>
<dbReference type="GO" id="GO:0006260">
    <property type="term" value="P:DNA replication"/>
    <property type="evidence" value="ECO:0007669"/>
    <property type="project" value="UniProtKB-KW"/>
</dbReference>
<evidence type="ECO:0000256" key="3">
    <source>
        <dbReference type="ARBA" id="ARBA00022618"/>
    </source>
</evidence>
<dbReference type="SUPFAM" id="SSF56091">
    <property type="entry name" value="DNA ligase/mRNA capping enzyme, catalytic domain"/>
    <property type="match status" value="1"/>
</dbReference>
<evidence type="ECO:0000256" key="13">
    <source>
        <dbReference type="ARBA" id="ARBA00034003"/>
    </source>
</evidence>
<keyword evidence="5" id="KW-0479">Metal-binding</keyword>
<organism evidence="15 16">
    <name type="scientific">Algoriphagus sanaruensis</name>
    <dbReference type="NCBI Taxonomy" id="1727163"/>
    <lineage>
        <taxon>Bacteria</taxon>
        <taxon>Pseudomonadati</taxon>
        <taxon>Bacteroidota</taxon>
        <taxon>Cytophagia</taxon>
        <taxon>Cytophagales</taxon>
        <taxon>Cyclobacteriaceae</taxon>
        <taxon>Algoriphagus</taxon>
    </lineage>
</organism>
<dbReference type="Proteomes" id="UP000073816">
    <property type="component" value="Chromosome"/>
</dbReference>
<dbReference type="InterPro" id="IPR012309">
    <property type="entry name" value="DNA_ligase_ATP-dep_C"/>
</dbReference>
<dbReference type="InterPro" id="IPR016059">
    <property type="entry name" value="DNA_ligase_ATP-dep_CS"/>
</dbReference>
<dbReference type="InterPro" id="IPR036599">
    <property type="entry name" value="DNA_ligase_N_sf"/>
</dbReference>
<accession>A0A142ENF3</accession>
<keyword evidence="12" id="KW-0131">Cell cycle</keyword>
<keyword evidence="16" id="KW-1185">Reference proteome</keyword>
<sequence length="533" mass="61205">MKHFASLITHLDQSNKTGDKLEALYQFFNRADEDEKLWAIALFSHRRPKRQVNTKQLRTWCQEEAKIPDWLFEESYQAVGDLAETISLLLPGATTSNPYNLAEWINKLSGLANQDEEAKRSLICQAWSCLDPTERFVFNKLITGGFRIGVSQNLLSQALAKYLNLDKSQVAHALMGNWSAESVTFSTLFDSESIQLDASKPYPFFLAHPLEEEADALGSPEDWQAEWKWDGIRGQLIRRNEETFIWSRGEELVNDKFPELLQLAEKLPVGTVLDGEIIAFQDGMPLPFGLLQTRIGRKNVTKKQLQEAPVSFIAYDLLEWSGKDIRSNSLKERRELLEELIEKKSFPNLELSKSISFSSWKELSNIRTYSRDHLAEGIMLKKLDSGYETGRKRGSWWKWKIDPLTIDGVLIYAQKGHGKRADLYTDYTFAVWDDEKLVPFAKAYSGLTDTEIREVDAFVKKNTRERFGPVRTVTAELVFEIAFEGIQESPRHKSGIALRFPRILRWRKDKPKEEANTIQDLKSLLKIYGGQPT</sequence>
<evidence type="ECO:0000256" key="8">
    <source>
        <dbReference type="ARBA" id="ARBA00022840"/>
    </source>
</evidence>
<dbReference type="CDD" id="cd07897">
    <property type="entry name" value="Adenylation_DNA_ligase_Bac1"/>
    <property type="match status" value="1"/>
</dbReference>
<dbReference type="EC" id="6.5.1.1" evidence="1"/>
<evidence type="ECO:0000256" key="2">
    <source>
        <dbReference type="ARBA" id="ARBA00022598"/>
    </source>
</evidence>
<dbReference type="KEGG" id="alm:AO498_09515"/>
<dbReference type="NCBIfam" id="TIGR04120">
    <property type="entry name" value="DNA_lig_bact"/>
    <property type="match status" value="1"/>
</dbReference>
<dbReference type="SUPFAM" id="SSF50249">
    <property type="entry name" value="Nucleic acid-binding proteins"/>
    <property type="match status" value="1"/>
</dbReference>
<keyword evidence="9" id="KW-0460">Magnesium</keyword>
<evidence type="ECO:0000256" key="12">
    <source>
        <dbReference type="ARBA" id="ARBA00023306"/>
    </source>
</evidence>
<dbReference type="NCBIfam" id="NF006701">
    <property type="entry name" value="PRK09247.1"/>
    <property type="match status" value="1"/>
</dbReference>
<protein>
    <recommendedName>
        <fullName evidence="1">DNA ligase (ATP)</fullName>
        <ecNumber evidence="1">6.5.1.1</ecNumber>
    </recommendedName>
</protein>
<gene>
    <name evidence="15" type="ORF">AO498_09515</name>
</gene>
<keyword evidence="6" id="KW-0547">Nucleotide-binding</keyword>
<dbReference type="PANTHER" id="PTHR45674:SF13">
    <property type="entry name" value="DNA LIGASE-RELATED"/>
    <property type="match status" value="1"/>
</dbReference>
<keyword evidence="7" id="KW-0227">DNA damage</keyword>
<evidence type="ECO:0000256" key="1">
    <source>
        <dbReference type="ARBA" id="ARBA00012727"/>
    </source>
</evidence>
<keyword evidence="2 15" id="KW-0436">Ligase</keyword>
<evidence type="ECO:0000256" key="5">
    <source>
        <dbReference type="ARBA" id="ARBA00022723"/>
    </source>
</evidence>
<dbReference type="GO" id="GO:0051301">
    <property type="term" value="P:cell division"/>
    <property type="evidence" value="ECO:0007669"/>
    <property type="project" value="UniProtKB-KW"/>
</dbReference>
<dbReference type="Gene3D" id="3.30.470.30">
    <property type="entry name" value="DNA ligase/mRNA capping enzyme"/>
    <property type="match status" value="1"/>
</dbReference>
<keyword evidence="10" id="KW-0233">DNA recombination</keyword>
<dbReference type="PATRIC" id="fig|1727163.4.peg.1989"/>
<keyword evidence="4" id="KW-0235">DNA replication</keyword>
<reference evidence="15 16" key="2">
    <citation type="journal article" date="2016" name="Genome Announc.">
        <title>Complete Genome Sequence of Algoriphagus sp. Strain M8-2, Isolated from a Brackish Lake.</title>
        <authorList>
            <person name="Muraguchi Y."/>
            <person name="Kushimoto K."/>
            <person name="Ohtsubo Y."/>
            <person name="Suzuki T."/>
            <person name="Dohra H."/>
            <person name="Kimbara K."/>
            <person name="Shintani M."/>
        </authorList>
    </citation>
    <scope>NUCLEOTIDE SEQUENCE [LARGE SCALE GENOMIC DNA]</scope>
    <source>
        <strain evidence="15 16">M8-2</strain>
    </source>
</reference>